<gene>
    <name evidence="1" type="ORF">Patl1_16621</name>
</gene>
<comment type="caution">
    <text evidence="1">The sequence shown here is derived from an EMBL/GenBank/DDBJ whole genome shotgun (WGS) entry which is preliminary data.</text>
</comment>
<organism evidence="1 2">
    <name type="scientific">Pistacia atlantica</name>
    <dbReference type="NCBI Taxonomy" id="434234"/>
    <lineage>
        <taxon>Eukaryota</taxon>
        <taxon>Viridiplantae</taxon>
        <taxon>Streptophyta</taxon>
        <taxon>Embryophyta</taxon>
        <taxon>Tracheophyta</taxon>
        <taxon>Spermatophyta</taxon>
        <taxon>Magnoliopsida</taxon>
        <taxon>eudicotyledons</taxon>
        <taxon>Gunneridae</taxon>
        <taxon>Pentapetalae</taxon>
        <taxon>rosids</taxon>
        <taxon>malvids</taxon>
        <taxon>Sapindales</taxon>
        <taxon>Anacardiaceae</taxon>
        <taxon>Pistacia</taxon>
    </lineage>
</organism>
<dbReference type="Proteomes" id="UP001164250">
    <property type="component" value="Chromosome 6"/>
</dbReference>
<evidence type="ECO:0000313" key="1">
    <source>
        <dbReference type="EMBL" id="KAJ0095466.1"/>
    </source>
</evidence>
<sequence>MFTHDGARAHILVFPYPAQGHMLPLLDLTHQLALSNLSITIVITPKNLHTLTPLLTVHPDIQTLVLPFPSHPSIPDGVENVKDLGNAGNISIINALGKLFDPITHWFHSHPNPPVAILSDFFLGWTVRLAHHLNIVRIAFFSSGSFLVAVSEYLWNHLDEIESGTAIQLHKLPGSPIFKEEHLPTLVRLYKRDDPQWEFVKEVYVANFLSWGCVFNSSDALEGMYLDYLKTAMGHNRVFGVGPLSLVGPNLTRGNNPDLDPNAHIFKWLDECPDGSVVYVCFGSQKVLNQEQTEALAIGLERSGTRFLWAGAESVPDSAELGRIISESFSECAEVKIKAKETKEKALAAVKSGGSSNRELDKLVQELRRLHHVK</sequence>
<reference evidence="2" key="1">
    <citation type="journal article" date="2023" name="G3 (Bethesda)">
        <title>Genome assembly and association tests identify interacting loci associated with vigor, precocity, and sex in interspecific pistachio rootstocks.</title>
        <authorList>
            <person name="Palmer W."/>
            <person name="Jacygrad E."/>
            <person name="Sagayaradj S."/>
            <person name="Cavanaugh K."/>
            <person name="Han R."/>
            <person name="Bertier L."/>
            <person name="Beede B."/>
            <person name="Kafkas S."/>
            <person name="Golino D."/>
            <person name="Preece J."/>
            <person name="Michelmore R."/>
        </authorList>
    </citation>
    <scope>NUCLEOTIDE SEQUENCE [LARGE SCALE GENOMIC DNA]</scope>
</reference>
<accession>A0ACC1B974</accession>
<proteinExistence type="predicted"/>
<protein>
    <submittedName>
        <fullName evidence="1">Uncharacterized protein</fullName>
    </submittedName>
</protein>
<dbReference type="EMBL" id="CM047902">
    <property type="protein sequence ID" value="KAJ0095466.1"/>
    <property type="molecule type" value="Genomic_DNA"/>
</dbReference>
<name>A0ACC1B974_9ROSI</name>
<keyword evidence="2" id="KW-1185">Reference proteome</keyword>
<evidence type="ECO:0000313" key="2">
    <source>
        <dbReference type="Proteomes" id="UP001164250"/>
    </source>
</evidence>